<feature type="transmembrane region" description="Helical" evidence="1">
    <location>
        <begin position="221"/>
        <end position="246"/>
    </location>
</feature>
<keyword evidence="1" id="KW-0472">Membrane</keyword>
<dbReference type="OrthoDB" id="157724at2"/>
<evidence type="ECO:0000313" key="3">
    <source>
        <dbReference type="Proteomes" id="UP000054010"/>
    </source>
</evidence>
<dbReference type="AlphaFoldDB" id="E1IFE2"/>
<keyword evidence="3" id="KW-1185">Reference proteome</keyword>
<keyword evidence="1" id="KW-0812">Transmembrane</keyword>
<comment type="caution">
    <text evidence="2">The sequence shown here is derived from an EMBL/GenBank/DDBJ whole genome shotgun (WGS) entry which is preliminary data.</text>
</comment>
<dbReference type="HOGENOM" id="CLU_899664_0_0_0"/>
<feature type="transmembrane region" description="Helical" evidence="1">
    <location>
        <begin position="96"/>
        <end position="115"/>
    </location>
</feature>
<reference evidence="2 3" key="1">
    <citation type="journal article" date="2011" name="J. Bacteriol.">
        <title>Draft genome sequence of the anoxygenic filamentous phototrophic bacterium Oscillochloris trichoides subsp. DG-6.</title>
        <authorList>
            <person name="Kuznetsov B.B."/>
            <person name="Ivanovsky R.N."/>
            <person name="Keppen O.I."/>
            <person name="Sukhacheva M.V."/>
            <person name="Bumazhkin B.K."/>
            <person name="Patutina E.O."/>
            <person name="Beletsky A.V."/>
            <person name="Mardanov A.V."/>
            <person name="Baslerov R.V."/>
            <person name="Panteleeva A.N."/>
            <person name="Kolganova T.V."/>
            <person name="Ravin N.V."/>
            <person name="Skryabin K.G."/>
        </authorList>
    </citation>
    <scope>NUCLEOTIDE SEQUENCE [LARGE SCALE GENOMIC DNA]</scope>
    <source>
        <strain evidence="2 3">DG-6</strain>
    </source>
</reference>
<feature type="transmembrane region" description="Helical" evidence="1">
    <location>
        <begin position="53"/>
        <end position="75"/>
    </location>
</feature>
<dbReference type="STRING" id="765420.OSCT_2043"/>
<dbReference type="Proteomes" id="UP000054010">
    <property type="component" value="Unassembled WGS sequence"/>
</dbReference>
<organism evidence="2 3">
    <name type="scientific">Oscillochloris trichoides DG-6</name>
    <dbReference type="NCBI Taxonomy" id="765420"/>
    <lineage>
        <taxon>Bacteria</taxon>
        <taxon>Bacillati</taxon>
        <taxon>Chloroflexota</taxon>
        <taxon>Chloroflexia</taxon>
        <taxon>Chloroflexales</taxon>
        <taxon>Chloroflexineae</taxon>
        <taxon>Oscillochloridaceae</taxon>
        <taxon>Oscillochloris</taxon>
    </lineage>
</organism>
<evidence type="ECO:0000256" key="1">
    <source>
        <dbReference type="SAM" id="Phobius"/>
    </source>
</evidence>
<name>E1IFE2_9CHLR</name>
<sequence length="309" mass="33585">MRTTLQPILDLLDEGLRLYRREFARFALITAIGAIPMGLLGALVMMIPWMLGSFMGVLLFYGLLFLTFPFAVYLMSAMSRATLEVRQGKPIILREVLRIGPFRLIGMGCYGGFYLAALNTIISIFSVFCMCPTYAFLGLAAAGVGGMFGGSGAIGSALSSLIFTFLSFLFILLYGLSLVLSGATFGSLLFSLQPFMHGNVRMVEALRQSIDITFYRFGSNLLIYLCASLIFGTLALCVTLAVGVLIPMPLLFLFGAESVFAQTLSVVVVIFALTLALPPLPIWMALLFQRRVAEREGLDLAERIAGVVG</sequence>
<feature type="transmembrane region" description="Helical" evidence="1">
    <location>
        <begin position="266"/>
        <end position="288"/>
    </location>
</feature>
<gene>
    <name evidence="2" type="ORF">OSCT_2043</name>
</gene>
<feature type="transmembrane region" description="Helical" evidence="1">
    <location>
        <begin position="26"/>
        <end position="47"/>
    </location>
</feature>
<evidence type="ECO:0000313" key="2">
    <source>
        <dbReference type="EMBL" id="EFO80112.1"/>
    </source>
</evidence>
<dbReference type="eggNOG" id="ENOG5034BXR">
    <property type="taxonomic scope" value="Bacteria"/>
</dbReference>
<keyword evidence="1" id="KW-1133">Transmembrane helix</keyword>
<accession>E1IFE2</accession>
<dbReference type="EMBL" id="ADVR01000090">
    <property type="protein sequence ID" value="EFO80112.1"/>
    <property type="molecule type" value="Genomic_DNA"/>
</dbReference>
<proteinExistence type="predicted"/>
<feature type="transmembrane region" description="Helical" evidence="1">
    <location>
        <begin position="180"/>
        <end position="200"/>
    </location>
</feature>
<protein>
    <submittedName>
        <fullName evidence="2">Uncharacterized protein</fullName>
    </submittedName>
</protein>